<feature type="signal peptide" evidence="1">
    <location>
        <begin position="1"/>
        <end position="28"/>
    </location>
</feature>
<sequence length="187" mass="19585">MSRRLGFALFASLAAVAASSIGLTPASAEVTPTPQPAQAFTPKIEVSKTADITPGEDLVVKGSGFDPAANVSLRPPVTVGQPAGVYVVFGSFADNWQPSTGADATTRTLLDTKWAVPQPSYDQVSTDFPAQKPRMVLLNPDGTFELTVKTKKVAENPRNYGVYTYPGGGAVNAAHELAVKVTFASDT</sequence>
<dbReference type="RefSeq" id="WP_202875410.1">
    <property type="nucleotide sequence ID" value="NZ_SMKA01000317.1"/>
</dbReference>
<name>A0A4R4P2X1_9ACTN</name>
<protein>
    <recommendedName>
        <fullName evidence="4">IPT/TIG domain-containing protein</fullName>
    </recommendedName>
</protein>
<reference evidence="2 3" key="1">
    <citation type="submission" date="2019-03" db="EMBL/GenBank/DDBJ databases">
        <title>Draft genome sequences of novel Actinobacteria.</title>
        <authorList>
            <person name="Sahin N."/>
            <person name="Ay H."/>
            <person name="Saygin H."/>
        </authorList>
    </citation>
    <scope>NUCLEOTIDE SEQUENCE [LARGE SCALE GENOMIC DNA]</scope>
    <source>
        <strain evidence="2 3">JCM 30547</strain>
    </source>
</reference>
<organism evidence="2 3">
    <name type="scientific">Kribbella albertanoniae</name>
    <dbReference type="NCBI Taxonomy" id="1266829"/>
    <lineage>
        <taxon>Bacteria</taxon>
        <taxon>Bacillati</taxon>
        <taxon>Actinomycetota</taxon>
        <taxon>Actinomycetes</taxon>
        <taxon>Propionibacteriales</taxon>
        <taxon>Kribbellaceae</taxon>
        <taxon>Kribbella</taxon>
    </lineage>
</organism>
<dbReference type="EMBL" id="SMKA01000317">
    <property type="protein sequence ID" value="TDC16239.1"/>
    <property type="molecule type" value="Genomic_DNA"/>
</dbReference>
<comment type="caution">
    <text evidence="2">The sequence shown here is derived from an EMBL/GenBank/DDBJ whole genome shotgun (WGS) entry which is preliminary data.</text>
</comment>
<evidence type="ECO:0000256" key="1">
    <source>
        <dbReference type="SAM" id="SignalP"/>
    </source>
</evidence>
<evidence type="ECO:0000313" key="3">
    <source>
        <dbReference type="Proteomes" id="UP000295075"/>
    </source>
</evidence>
<gene>
    <name evidence="2" type="ORF">E1261_39290</name>
</gene>
<evidence type="ECO:0000313" key="2">
    <source>
        <dbReference type="EMBL" id="TDC16239.1"/>
    </source>
</evidence>
<proteinExistence type="predicted"/>
<dbReference type="Proteomes" id="UP000295075">
    <property type="component" value="Unassembled WGS sequence"/>
</dbReference>
<feature type="chain" id="PRO_5020951683" description="IPT/TIG domain-containing protein" evidence="1">
    <location>
        <begin position="29"/>
        <end position="187"/>
    </location>
</feature>
<accession>A0A4R4P2X1</accession>
<keyword evidence="1" id="KW-0732">Signal</keyword>
<dbReference type="AlphaFoldDB" id="A0A4R4P2X1"/>
<feature type="non-terminal residue" evidence="2">
    <location>
        <position position="187"/>
    </location>
</feature>
<evidence type="ECO:0008006" key="4">
    <source>
        <dbReference type="Google" id="ProtNLM"/>
    </source>
</evidence>
<keyword evidence="3" id="KW-1185">Reference proteome</keyword>